<sequence length="35" mass="3972">MEISDRKDSAHPERNHTALQGEEKARYNSDTDAAQ</sequence>
<accession>J9GC20</accession>
<proteinExistence type="predicted"/>
<organism evidence="2">
    <name type="scientific">gut metagenome</name>
    <dbReference type="NCBI Taxonomy" id="749906"/>
    <lineage>
        <taxon>unclassified sequences</taxon>
        <taxon>metagenomes</taxon>
        <taxon>organismal metagenomes</taxon>
    </lineage>
</organism>
<gene>
    <name evidence="2" type="ORF">EVA_14945</name>
</gene>
<feature type="region of interest" description="Disordered" evidence="1">
    <location>
        <begin position="1"/>
        <end position="35"/>
    </location>
</feature>
<comment type="caution">
    <text evidence="2">The sequence shown here is derived from an EMBL/GenBank/DDBJ whole genome shotgun (WGS) entry which is preliminary data.</text>
</comment>
<dbReference type="AlphaFoldDB" id="J9GC20"/>
<evidence type="ECO:0000256" key="1">
    <source>
        <dbReference type="SAM" id="MobiDB-lite"/>
    </source>
</evidence>
<evidence type="ECO:0000313" key="2">
    <source>
        <dbReference type="EMBL" id="EJW96949.1"/>
    </source>
</evidence>
<feature type="non-terminal residue" evidence="2">
    <location>
        <position position="35"/>
    </location>
</feature>
<name>J9GC20_9ZZZZ</name>
<feature type="compositionally biased region" description="Basic and acidic residues" evidence="1">
    <location>
        <begin position="1"/>
        <end position="29"/>
    </location>
</feature>
<dbReference type="EMBL" id="AMCI01005019">
    <property type="protein sequence ID" value="EJW96949.1"/>
    <property type="molecule type" value="Genomic_DNA"/>
</dbReference>
<protein>
    <submittedName>
        <fullName evidence="2">Uncharacterized protein</fullName>
    </submittedName>
</protein>
<reference evidence="2" key="1">
    <citation type="journal article" date="2012" name="PLoS ONE">
        <title>Gene sets for utilization of primary and secondary nutrition supplies in the distal gut of endangered iberian lynx.</title>
        <authorList>
            <person name="Alcaide M."/>
            <person name="Messina E."/>
            <person name="Richter M."/>
            <person name="Bargiela R."/>
            <person name="Peplies J."/>
            <person name="Huws S.A."/>
            <person name="Newbold C.J."/>
            <person name="Golyshin P.N."/>
            <person name="Simon M.A."/>
            <person name="Lopez G."/>
            <person name="Yakimov M.M."/>
            <person name="Ferrer M."/>
        </authorList>
    </citation>
    <scope>NUCLEOTIDE SEQUENCE</scope>
</reference>